<sequence>MQHFLTVKDRSKEELMDIIKLAVDFKANPAKYSQALAGKSIATIYEKPSLRTRVSFDVGIAKLGGHAVYMDQQNGALGKRESVKDFALNLSCWVDGIVARVFDHNTLLELAEFGSVPVVNSLCDLYHPCQAMADYQTLYEARGNSLEGASIAYIGDGNNVTHSLMLAGAILGVKVVVITPVGYSPDAHLVLEAQKLAAENGGEIILSHNVDDAKGVEAVYNDTWISMGDTKSLEEIKKIFEPYQTNVELMVKLGAKYFMHCQPVYRGIEATDEVVDGEDSLLMQQAENRMHAQNAVLMTLLTK</sequence>
<dbReference type="InterPro" id="IPR006130">
    <property type="entry name" value="Asp/Orn_carbamoylTrfase"/>
</dbReference>
<comment type="catalytic activity">
    <reaction evidence="4">
        <text>carbamoyl phosphate + L-ornithine = L-citrulline + phosphate + H(+)</text>
        <dbReference type="Rhea" id="RHEA:19513"/>
        <dbReference type="ChEBI" id="CHEBI:15378"/>
        <dbReference type="ChEBI" id="CHEBI:43474"/>
        <dbReference type="ChEBI" id="CHEBI:46911"/>
        <dbReference type="ChEBI" id="CHEBI:57743"/>
        <dbReference type="ChEBI" id="CHEBI:58228"/>
        <dbReference type="EC" id="2.1.3.3"/>
    </reaction>
</comment>
<dbReference type="InterPro" id="IPR006132">
    <property type="entry name" value="Asp/Orn_carbamoyltranf_P-bd"/>
</dbReference>
<keyword evidence="10" id="KW-1185">Reference proteome</keyword>
<name>A0A0J8GNY1_9ALTE</name>
<dbReference type="RefSeq" id="WP_048693592.1">
    <property type="nucleotide sequence ID" value="NZ_KQ130496.1"/>
</dbReference>
<dbReference type="OrthoDB" id="9802587at2"/>
<organism evidence="9 10">
    <name type="scientific">Catenovulum maritimum</name>
    <dbReference type="NCBI Taxonomy" id="1513271"/>
    <lineage>
        <taxon>Bacteria</taxon>
        <taxon>Pseudomonadati</taxon>
        <taxon>Pseudomonadota</taxon>
        <taxon>Gammaproteobacteria</taxon>
        <taxon>Alteromonadales</taxon>
        <taxon>Alteromonadaceae</taxon>
        <taxon>Catenovulum</taxon>
    </lineage>
</organism>
<gene>
    <name evidence="9" type="ORF">XM47_13665</name>
</gene>
<evidence type="ECO:0000256" key="5">
    <source>
        <dbReference type="NCBIfam" id="TIGR00658"/>
    </source>
</evidence>
<dbReference type="GO" id="GO:0004585">
    <property type="term" value="F:ornithine carbamoyltransferase activity"/>
    <property type="evidence" value="ECO:0007669"/>
    <property type="project" value="UniProtKB-UniRule"/>
</dbReference>
<evidence type="ECO:0000256" key="2">
    <source>
        <dbReference type="ARBA" id="ARBA00013007"/>
    </source>
</evidence>
<dbReference type="InterPro" id="IPR006131">
    <property type="entry name" value="Asp_carbamoyltransf_Asp/Orn-bd"/>
</dbReference>
<evidence type="ECO:0000256" key="6">
    <source>
        <dbReference type="RuleBase" id="RU003634"/>
    </source>
</evidence>
<dbReference type="NCBIfam" id="NF001986">
    <property type="entry name" value="PRK00779.1"/>
    <property type="match status" value="1"/>
</dbReference>
<dbReference type="PRINTS" id="PR00100">
    <property type="entry name" value="AOTCASE"/>
</dbReference>
<protein>
    <recommendedName>
        <fullName evidence="2 5">Ornithine carbamoyltransferase</fullName>
        <ecNumber evidence="2 5">2.1.3.3</ecNumber>
    </recommendedName>
</protein>
<evidence type="ECO:0000313" key="10">
    <source>
        <dbReference type="Proteomes" id="UP000037600"/>
    </source>
</evidence>
<dbReference type="InterPro" id="IPR036901">
    <property type="entry name" value="Asp/Orn_carbamoylTrfase_sf"/>
</dbReference>
<dbReference type="STRING" id="1513271.XM47_13665"/>
<dbReference type="InterPro" id="IPR002292">
    <property type="entry name" value="Orn/put_carbamltrans"/>
</dbReference>
<comment type="similarity">
    <text evidence="1">Belongs to the aspartate/ornithine carbamoyltransferase superfamily. OTCase family.</text>
</comment>
<dbReference type="FunFam" id="3.40.50.1370:FF:000008">
    <property type="entry name" value="Ornithine carbamoyltransferase"/>
    <property type="match status" value="1"/>
</dbReference>
<evidence type="ECO:0000256" key="4">
    <source>
        <dbReference type="ARBA" id="ARBA00048772"/>
    </source>
</evidence>
<dbReference type="SUPFAM" id="SSF53671">
    <property type="entry name" value="Aspartate/ornithine carbamoyltransferase"/>
    <property type="match status" value="1"/>
</dbReference>
<evidence type="ECO:0000259" key="8">
    <source>
        <dbReference type="Pfam" id="PF02729"/>
    </source>
</evidence>
<dbReference type="NCBIfam" id="NF011380">
    <property type="entry name" value="PRK14805.1"/>
    <property type="match status" value="1"/>
</dbReference>
<dbReference type="PATRIC" id="fig|1513271.3.peg.2804"/>
<evidence type="ECO:0000259" key="7">
    <source>
        <dbReference type="Pfam" id="PF00185"/>
    </source>
</evidence>
<proteinExistence type="inferred from homology"/>
<dbReference type="EC" id="2.1.3.3" evidence="2 5"/>
<dbReference type="PRINTS" id="PR00102">
    <property type="entry name" value="OTCASE"/>
</dbReference>
<dbReference type="GO" id="GO:0019240">
    <property type="term" value="P:citrulline biosynthetic process"/>
    <property type="evidence" value="ECO:0007669"/>
    <property type="project" value="TreeGrafter"/>
</dbReference>
<evidence type="ECO:0000313" key="9">
    <source>
        <dbReference type="EMBL" id="KMT64505.1"/>
    </source>
</evidence>
<comment type="caution">
    <text evidence="9">The sequence shown here is derived from an EMBL/GenBank/DDBJ whole genome shotgun (WGS) entry which is preliminary data.</text>
</comment>
<dbReference type="PANTHER" id="PTHR45753">
    <property type="entry name" value="ORNITHINE CARBAMOYLTRANSFERASE, MITOCHONDRIAL"/>
    <property type="match status" value="1"/>
</dbReference>
<evidence type="ECO:0000256" key="3">
    <source>
        <dbReference type="ARBA" id="ARBA00022679"/>
    </source>
</evidence>
<dbReference type="Proteomes" id="UP000037600">
    <property type="component" value="Unassembled WGS sequence"/>
</dbReference>
<dbReference type="Gene3D" id="3.40.50.1370">
    <property type="entry name" value="Aspartate/ornithine carbamoyltransferase"/>
    <property type="match status" value="2"/>
</dbReference>
<feature type="domain" description="Aspartate/ornithine carbamoyltransferase Asp/Orn-binding" evidence="7">
    <location>
        <begin position="148"/>
        <end position="299"/>
    </location>
</feature>
<dbReference type="AlphaFoldDB" id="A0A0J8GNY1"/>
<dbReference type="GO" id="GO:0016597">
    <property type="term" value="F:amino acid binding"/>
    <property type="evidence" value="ECO:0007669"/>
    <property type="project" value="InterPro"/>
</dbReference>
<dbReference type="Pfam" id="PF02729">
    <property type="entry name" value="OTCace_N"/>
    <property type="match status" value="1"/>
</dbReference>
<reference evidence="9 10" key="1">
    <citation type="submission" date="2015-04" db="EMBL/GenBank/DDBJ databases">
        <title>Draft Genome Sequence of the Novel Agar-Digesting Marine Bacterium Q1.</title>
        <authorList>
            <person name="Li Y."/>
            <person name="Li D."/>
            <person name="Chen G."/>
            <person name="Du Z."/>
        </authorList>
    </citation>
    <scope>NUCLEOTIDE SEQUENCE [LARGE SCALE GENOMIC DNA]</scope>
    <source>
        <strain evidence="9 10">Q1</strain>
    </source>
</reference>
<keyword evidence="3 6" id="KW-0808">Transferase</keyword>
<dbReference type="Pfam" id="PF00185">
    <property type="entry name" value="OTCace"/>
    <property type="match status" value="1"/>
</dbReference>
<feature type="domain" description="Aspartate/ornithine carbamoyltransferase carbamoyl-P binding" evidence="8">
    <location>
        <begin position="2"/>
        <end position="140"/>
    </location>
</feature>
<dbReference type="NCBIfam" id="TIGR00658">
    <property type="entry name" value="orni_carb_tr"/>
    <property type="match status" value="1"/>
</dbReference>
<dbReference type="EMBL" id="LAZL01000023">
    <property type="protein sequence ID" value="KMT64505.1"/>
    <property type="molecule type" value="Genomic_DNA"/>
</dbReference>
<evidence type="ECO:0000256" key="1">
    <source>
        <dbReference type="ARBA" id="ARBA00007805"/>
    </source>
</evidence>
<accession>A0A0J8GNY1</accession>
<dbReference type="PANTHER" id="PTHR45753:SF3">
    <property type="entry name" value="ORNITHINE TRANSCARBAMYLASE, MITOCHONDRIAL"/>
    <property type="match status" value="1"/>
</dbReference>
<dbReference type="GO" id="GO:0042450">
    <property type="term" value="P:L-arginine biosynthetic process via ornithine"/>
    <property type="evidence" value="ECO:0007669"/>
    <property type="project" value="UniProtKB-UniRule"/>
</dbReference>